<sequence>MAIEQKWWPWNPSLFNQYRIRIANELHLAQRRDHSKELRHQIDCVEHDITEILRQITPIDFSQIDQNLTSCIALCQTEQKKVRREYYRIKKQLIHLRPKLLIGDAYFQPCYNESLIKTQPVNNRKRRKRLKSTIEQQWREGIGDAYRNLQIQRDKEEILSKRNQSVNISIPIIHDYLLDDPPPVITENIVDEIQEHEFVRPLLPPTPADDIIIPFQTPPPMPCRLMPTDQLHLAVDDTIVKPHRLVNKTLGNISHMSFNIDPDQCSSPKPEDRKKKTKLKKLMLPPPPPPPLFSSTAIFDTHAFFTQTNTKTKKQKKKIDIARQPIIMASADKQKKKTRTKKLTTYDFQDDDTSTSSRSKGSKLLTDDIITARFAKNSHYQSHQTSMASTKSSKSNKRDHKKQKNNNNKKKNILGIGASSPLISSTNLTLSPGRLSTDDDYEMKSSLSRCHNRTKTINKSKRTRVK</sequence>
<feature type="region of interest" description="Disordered" evidence="1">
    <location>
        <begin position="443"/>
        <end position="466"/>
    </location>
</feature>
<dbReference type="EMBL" id="CAJNOV010007406">
    <property type="protein sequence ID" value="CAF1284463.1"/>
    <property type="molecule type" value="Genomic_DNA"/>
</dbReference>
<proteinExistence type="predicted"/>
<gene>
    <name evidence="2" type="ORF">CJN711_LOCUS16153</name>
</gene>
<evidence type="ECO:0000313" key="2">
    <source>
        <dbReference type="EMBL" id="CAF1284463.1"/>
    </source>
</evidence>
<dbReference type="AlphaFoldDB" id="A0A815CID9"/>
<dbReference type="Proteomes" id="UP000663855">
    <property type="component" value="Unassembled WGS sequence"/>
</dbReference>
<organism evidence="2 3">
    <name type="scientific">Rotaria magnacalcarata</name>
    <dbReference type="NCBI Taxonomy" id="392030"/>
    <lineage>
        <taxon>Eukaryota</taxon>
        <taxon>Metazoa</taxon>
        <taxon>Spiralia</taxon>
        <taxon>Gnathifera</taxon>
        <taxon>Rotifera</taxon>
        <taxon>Eurotatoria</taxon>
        <taxon>Bdelloidea</taxon>
        <taxon>Philodinida</taxon>
        <taxon>Philodinidae</taxon>
        <taxon>Rotaria</taxon>
    </lineage>
</organism>
<evidence type="ECO:0000313" key="3">
    <source>
        <dbReference type="Proteomes" id="UP000663855"/>
    </source>
</evidence>
<feature type="region of interest" description="Disordered" evidence="1">
    <location>
        <begin position="376"/>
        <end position="418"/>
    </location>
</feature>
<reference evidence="2" key="1">
    <citation type="submission" date="2021-02" db="EMBL/GenBank/DDBJ databases">
        <authorList>
            <person name="Nowell W R."/>
        </authorList>
    </citation>
    <scope>NUCLEOTIDE SEQUENCE</scope>
</reference>
<protein>
    <submittedName>
        <fullName evidence="2">Uncharacterized protein</fullName>
    </submittedName>
</protein>
<evidence type="ECO:0000256" key="1">
    <source>
        <dbReference type="SAM" id="MobiDB-lite"/>
    </source>
</evidence>
<feature type="compositionally biased region" description="Basic residues" evidence="1">
    <location>
        <begin position="450"/>
        <end position="466"/>
    </location>
</feature>
<accession>A0A815CID9</accession>
<name>A0A815CID9_9BILA</name>
<feature type="region of interest" description="Disordered" evidence="1">
    <location>
        <begin position="260"/>
        <end position="287"/>
    </location>
</feature>
<feature type="compositionally biased region" description="Basic residues" evidence="1">
    <location>
        <begin position="394"/>
        <end position="412"/>
    </location>
</feature>
<feature type="compositionally biased region" description="Polar residues" evidence="1">
    <location>
        <begin position="378"/>
        <end position="393"/>
    </location>
</feature>
<comment type="caution">
    <text evidence="2">The sequence shown here is derived from an EMBL/GenBank/DDBJ whole genome shotgun (WGS) entry which is preliminary data.</text>
</comment>